<dbReference type="AlphaFoldDB" id="A0A1I8F248"/>
<dbReference type="Proteomes" id="UP000095280">
    <property type="component" value="Unplaced"/>
</dbReference>
<evidence type="ECO:0000313" key="2">
    <source>
        <dbReference type="Proteomes" id="UP000095280"/>
    </source>
</evidence>
<evidence type="ECO:0000313" key="3">
    <source>
        <dbReference type="WBParaSite" id="maker-unitig_14323-snap-gene-0.2-mRNA-1"/>
    </source>
</evidence>
<accession>A0A1I8F248</accession>
<organism evidence="2 3">
    <name type="scientific">Macrostomum lignano</name>
    <dbReference type="NCBI Taxonomy" id="282301"/>
    <lineage>
        <taxon>Eukaryota</taxon>
        <taxon>Metazoa</taxon>
        <taxon>Spiralia</taxon>
        <taxon>Lophotrochozoa</taxon>
        <taxon>Platyhelminthes</taxon>
        <taxon>Rhabditophora</taxon>
        <taxon>Macrostomorpha</taxon>
        <taxon>Macrostomida</taxon>
        <taxon>Macrostomidae</taxon>
        <taxon>Macrostomum</taxon>
    </lineage>
</organism>
<feature type="compositionally biased region" description="Polar residues" evidence="1">
    <location>
        <begin position="67"/>
        <end position="109"/>
    </location>
</feature>
<feature type="region of interest" description="Disordered" evidence="1">
    <location>
        <begin position="1"/>
        <end position="109"/>
    </location>
</feature>
<feature type="compositionally biased region" description="Low complexity" evidence="1">
    <location>
        <begin position="40"/>
        <end position="57"/>
    </location>
</feature>
<dbReference type="WBParaSite" id="maker-unitig_14323-snap-gene-0.2-mRNA-1">
    <property type="protein sequence ID" value="maker-unitig_14323-snap-gene-0.2-mRNA-1"/>
    <property type="gene ID" value="maker-unitig_14323-snap-gene-0.2"/>
</dbReference>
<sequence>MERHNSRWNSHNNRLEQATTTDEQATTQMEQPPTDESHNQQWKQPQQQMEQPQQQMETAKHQHKTATIKQDGTATTNRGEQHNNRWNSKQQMEQPRTNNGTATTADEQASNRLGQCQRCNTWAARYTCPSCLSQHLFSNLLNSSQTTNRFLESVDSRPRDVMRLSGRSRCALLWRRWQRKPRTQQAAARACQAILSRQPRHRAGVHAGRHVSQARATASHLRQGRQAATASVDFQLDENLPSAPDTSRLSEIFATLASPVAEQQPGLRSLCRLDQGDKLCPIDCNQSLADLLRGTTVVEFPVATKSQLVSSVSPDSHELAAAFTGACFSQLS</sequence>
<evidence type="ECO:0000256" key="1">
    <source>
        <dbReference type="SAM" id="MobiDB-lite"/>
    </source>
</evidence>
<name>A0A1I8F248_9PLAT</name>
<feature type="compositionally biased region" description="Low complexity" evidence="1">
    <location>
        <begin position="7"/>
        <end position="31"/>
    </location>
</feature>
<proteinExistence type="predicted"/>
<keyword evidence="2" id="KW-1185">Reference proteome</keyword>
<protein>
    <submittedName>
        <fullName evidence="3">RanBP2-type domain-containing protein</fullName>
    </submittedName>
</protein>
<reference evidence="3" key="1">
    <citation type="submission" date="2016-11" db="UniProtKB">
        <authorList>
            <consortium name="WormBaseParasite"/>
        </authorList>
    </citation>
    <scope>IDENTIFICATION</scope>
</reference>